<evidence type="ECO:0000259" key="3">
    <source>
        <dbReference type="PROSITE" id="PS50405"/>
    </source>
</evidence>
<dbReference type="PROSITE" id="PS50404">
    <property type="entry name" value="GST_NTER"/>
    <property type="match status" value="1"/>
</dbReference>
<dbReference type="InterPro" id="IPR036282">
    <property type="entry name" value="Glutathione-S-Trfase_C_sf"/>
</dbReference>
<evidence type="ECO:0000259" key="2">
    <source>
        <dbReference type="PROSITE" id="PS50404"/>
    </source>
</evidence>
<reference evidence="4" key="1">
    <citation type="journal article" date="2020" name="J. Eukaryot. Microbiol.">
        <title>De novo Sequencing, Assembly and Annotation of the Transcriptome for the Free-Living Testate Amoeba Arcella intermedia.</title>
        <authorList>
            <person name="Ribeiro G.M."/>
            <person name="Porfirio-Sousa A.L."/>
            <person name="Maurer-Alcala X.X."/>
            <person name="Katz L.A."/>
            <person name="Lahr D.J.G."/>
        </authorList>
    </citation>
    <scope>NUCLEOTIDE SEQUENCE</scope>
</reference>
<feature type="domain" description="GST C-terminal" evidence="3">
    <location>
        <begin position="89"/>
        <end position="211"/>
    </location>
</feature>
<dbReference type="FunFam" id="1.20.1050.10:FF:000010">
    <property type="entry name" value="Maleylacetoacetate isomerase isoform 1"/>
    <property type="match status" value="1"/>
</dbReference>
<accession>A0A6B2LHY1</accession>
<dbReference type="PANTHER" id="PTHR42673">
    <property type="entry name" value="MALEYLACETOACETATE ISOMERASE"/>
    <property type="match status" value="1"/>
</dbReference>
<dbReference type="SUPFAM" id="SSF47616">
    <property type="entry name" value="GST C-terminal domain-like"/>
    <property type="match status" value="1"/>
</dbReference>
<comment type="similarity">
    <text evidence="1">Belongs to the GST superfamily. Zeta family.</text>
</comment>
<dbReference type="InterPro" id="IPR040079">
    <property type="entry name" value="Glutathione_S-Trfase"/>
</dbReference>
<dbReference type="InterPro" id="IPR005955">
    <property type="entry name" value="GST_Zeta"/>
</dbReference>
<dbReference type="GO" id="GO:0006559">
    <property type="term" value="P:L-phenylalanine catabolic process"/>
    <property type="evidence" value="ECO:0007669"/>
    <property type="project" value="TreeGrafter"/>
</dbReference>
<dbReference type="GO" id="GO:0006749">
    <property type="term" value="P:glutathione metabolic process"/>
    <property type="evidence" value="ECO:0007669"/>
    <property type="project" value="TreeGrafter"/>
</dbReference>
<protein>
    <recommendedName>
        <fullName evidence="5">Maleylacetoacetate isomerase</fullName>
    </recommendedName>
</protein>
<name>A0A6B2LHY1_9EUKA</name>
<dbReference type="GO" id="GO:0005737">
    <property type="term" value="C:cytoplasm"/>
    <property type="evidence" value="ECO:0007669"/>
    <property type="project" value="InterPro"/>
</dbReference>
<dbReference type="Pfam" id="PF14497">
    <property type="entry name" value="GST_C_3"/>
    <property type="match status" value="1"/>
</dbReference>
<dbReference type="SFLD" id="SFLDG00358">
    <property type="entry name" value="Main_(cytGST)"/>
    <property type="match status" value="1"/>
</dbReference>
<feature type="domain" description="GST N-terminal" evidence="2">
    <location>
        <begin position="1"/>
        <end position="84"/>
    </location>
</feature>
<dbReference type="CDD" id="cd03042">
    <property type="entry name" value="GST_N_Zeta"/>
    <property type="match status" value="1"/>
</dbReference>
<dbReference type="SFLD" id="SFLDS00019">
    <property type="entry name" value="Glutathione_Transferase_(cytos"/>
    <property type="match status" value="1"/>
</dbReference>
<sequence>MVLYGYWRSSCTYRVRIALALKNLKVEYKAINLVKGEQKQEGFSELSPNQTVPSLVVLSGGKQKVLNQSLAILEYLEEVHPSPALLPADPAARAEVRALCLMLVADTQPLQNLRVLHKLSPDQAQRNAWAHWAISEGFQRFEKAIAATAGQYCYGDGLTFADLCLVPQVYNALRFQVDLSAFPTISRVYQVLVELPAFKAAHPDLQPDAVVT</sequence>
<dbReference type="AlphaFoldDB" id="A0A6B2LHY1"/>
<dbReference type="InterPro" id="IPR034330">
    <property type="entry name" value="GST_Zeta_C"/>
</dbReference>
<dbReference type="Gene3D" id="1.20.1050.10">
    <property type="match status" value="1"/>
</dbReference>
<dbReference type="EMBL" id="GIBP01007636">
    <property type="protein sequence ID" value="NDV36605.1"/>
    <property type="molecule type" value="Transcribed_RNA"/>
</dbReference>
<evidence type="ECO:0008006" key="5">
    <source>
        <dbReference type="Google" id="ProtNLM"/>
    </source>
</evidence>
<dbReference type="InterPro" id="IPR004046">
    <property type="entry name" value="GST_C"/>
</dbReference>
<evidence type="ECO:0000313" key="4">
    <source>
        <dbReference type="EMBL" id="NDV36605.1"/>
    </source>
</evidence>
<dbReference type="SUPFAM" id="SSF52833">
    <property type="entry name" value="Thioredoxin-like"/>
    <property type="match status" value="1"/>
</dbReference>
<dbReference type="NCBIfam" id="TIGR01262">
    <property type="entry name" value="maiA"/>
    <property type="match status" value="1"/>
</dbReference>
<dbReference type="InterPro" id="IPR010987">
    <property type="entry name" value="Glutathione-S-Trfase_C-like"/>
</dbReference>
<dbReference type="GO" id="GO:0004364">
    <property type="term" value="F:glutathione transferase activity"/>
    <property type="evidence" value="ECO:0007669"/>
    <property type="project" value="TreeGrafter"/>
</dbReference>
<dbReference type="GO" id="GO:0016034">
    <property type="term" value="F:maleylacetoacetate isomerase activity"/>
    <property type="evidence" value="ECO:0007669"/>
    <property type="project" value="TreeGrafter"/>
</dbReference>
<dbReference type="PROSITE" id="PS51354">
    <property type="entry name" value="GLUTAREDOXIN_2"/>
    <property type="match status" value="1"/>
</dbReference>
<dbReference type="CDD" id="cd03191">
    <property type="entry name" value="GST_C_Zeta"/>
    <property type="match status" value="1"/>
</dbReference>
<organism evidence="4">
    <name type="scientific">Arcella intermedia</name>
    <dbReference type="NCBI Taxonomy" id="1963864"/>
    <lineage>
        <taxon>Eukaryota</taxon>
        <taxon>Amoebozoa</taxon>
        <taxon>Tubulinea</taxon>
        <taxon>Elardia</taxon>
        <taxon>Arcellinida</taxon>
        <taxon>Sphaerothecina</taxon>
        <taxon>Arcellidae</taxon>
        <taxon>Arcella</taxon>
    </lineage>
</organism>
<evidence type="ECO:0000256" key="1">
    <source>
        <dbReference type="ARBA" id="ARBA00010007"/>
    </source>
</evidence>
<dbReference type="Pfam" id="PF13409">
    <property type="entry name" value="GST_N_2"/>
    <property type="match status" value="1"/>
</dbReference>
<dbReference type="InterPro" id="IPR036249">
    <property type="entry name" value="Thioredoxin-like_sf"/>
</dbReference>
<dbReference type="PROSITE" id="PS50405">
    <property type="entry name" value="GST_CTER"/>
    <property type="match status" value="1"/>
</dbReference>
<dbReference type="InterPro" id="IPR034333">
    <property type="entry name" value="GST_Zeta_N"/>
</dbReference>
<dbReference type="PANTHER" id="PTHR42673:SF4">
    <property type="entry name" value="MALEYLACETOACETATE ISOMERASE"/>
    <property type="match status" value="1"/>
</dbReference>
<dbReference type="Gene3D" id="3.40.30.10">
    <property type="entry name" value="Glutaredoxin"/>
    <property type="match status" value="1"/>
</dbReference>
<proteinExistence type="inferred from homology"/>
<dbReference type="InterPro" id="IPR004045">
    <property type="entry name" value="Glutathione_S-Trfase_N"/>
</dbReference>